<keyword evidence="6 12" id="KW-1133">Transmembrane helix</keyword>
<sequence length="792" mass="89123">MNVRNSIFGFTLLFLFSECRACFSSNQTYEYRLRTGSTFYMECRCDEPSSSRISLVWLDNHGKKLVPSGPGTKSNVYTQWWDEVQYNLYITNISRSTSGVYKCVTHNGGLYFQAFDVQAYDLPYFVNTKKAQYVINGTDALINCEARGAVDPLISWCKESFEPIEIMDDDKYSISGEGLLIRNISNEDNGIYKCVASDLSTGEEVAIDIKVEVVTVPEIVELVAIPENAAYEGASISIECLASGTPPPEYSWQKITNIDYGIEVNFKEVLNKIEFDNITADDRGMYQCIATNSAGSDTKKIELKVLVPPKITQFSDVTAVEDGTVQVVCRAQGIPVPKINILFLGESDDLSIVWDSKAISETDSELYLSFLRVKKSHEGSYICNATNEVDSVTAEMNLTVLYKPYFKTPVENTWGWNGNPVNLTCDPESNPPARIFWRYESTNISTEKVLEINRMIIENGTNVPVLFNNETMYGVYECVAQNDYGEAKKIIVYLEGFAPPTIRNVTLMNITSTSVVFDIEGPEQIIGPPVVGFTSEYDEAKNYNITDIHNNRTWAIDRPYKINKLKPNSSYIIRFAAVNDVGPGPWSESLEFMTLERSTPEEPAWDTNLEYINDEVLKWKVGEDNGEPIDYYVIRYCQVIDLTIQKDKCYEEMMDPTNEFFLNNLDPNTTYYFELVAHNSLGNSTVASTYITLPEKNPGTIKPGAILGIALVVVFICLVLLDLTMLFLKRKGVIASCVYKKKDNKAEVTNARDKKGLLRDSSEGEPRRSTNGHREFEYNKSTGIITGKHSAV</sequence>
<feature type="domain" description="Ig-like" evidence="14">
    <location>
        <begin position="217"/>
        <end position="302"/>
    </location>
</feature>
<dbReference type="GO" id="GO:0005886">
    <property type="term" value="C:plasma membrane"/>
    <property type="evidence" value="ECO:0007669"/>
    <property type="project" value="TreeGrafter"/>
</dbReference>
<keyword evidence="2 12" id="KW-0812">Transmembrane</keyword>
<dbReference type="GO" id="GO:0050808">
    <property type="term" value="P:synapse organization"/>
    <property type="evidence" value="ECO:0007669"/>
    <property type="project" value="TreeGrafter"/>
</dbReference>
<feature type="chain" id="PRO_5043617652" description="Fasciclin-2-like" evidence="13">
    <location>
        <begin position="22"/>
        <end position="792"/>
    </location>
</feature>
<dbReference type="Pfam" id="PF13927">
    <property type="entry name" value="Ig_3"/>
    <property type="match status" value="1"/>
</dbReference>
<dbReference type="SUPFAM" id="SSF49265">
    <property type="entry name" value="Fibronectin type III"/>
    <property type="match status" value="1"/>
</dbReference>
<dbReference type="InterPro" id="IPR036116">
    <property type="entry name" value="FN3_sf"/>
</dbReference>
<dbReference type="SMART" id="SM00408">
    <property type="entry name" value="IGc2"/>
    <property type="match status" value="5"/>
</dbReference>
<evidence type="ECO:0000313" key="17">
    <source>
        <dbReference type="Proteomes" id="UP001497472"/>
    </source>
</evidence>
<feature type="domain" description="Ig-like" evidence="14">
    <location>
        <begin position="404"/>
        <end position="491"/>
    </location>
</feature>
<comment type="caution">
    <text evidence="16">The sequence shown here is derived from an EMBL/GenBank/DDBJ whole genome shotgun (WGS) entry which is preliminary data.</text>
</comment>
<dbReference type="InterPro" id="IPR036179">
    <property type="entry name" value="Ig-like_dom_sf"/>
</dbReference>
<dbReference type="PANTHER" id="PTHR45080:SF8">
    <property type="entry name" value="IG-LIKE DOMAIN-CONTAINING PROTEIN"/>
    <property type="match status" value="1"/>
</dbReference>
<keyword evidence="4" id="KW-0677">Repeat</keyword>
<keyword evidence="9" id="KW-0325">Glycoprotein</keyword>
<dbReference type="GO" id="GO:0043025">
    <property type="term" value="C:neuronal cell body"/>
    <property type="evidence" value="ECO:0007669"/>
    <property type="project" value="TreeGrafter"/>
</dbReference>
<evidence type="ECO:0000313" key="16">
    <source>
        <dbReference type="EMBL" id="CAK1543179.1"/>
    </source>
</evidence>
<evidence type="ECO:0000256" key="11">
    <source>
        <dbReference type="SAM" id="MobiDB-lite"/>
    </source>
</evidence>
<dbReference type="InterPro" id="IPR050958">
    <property type="entry name" value="Cell_Adh-Cytoskel_Orgn"/>
</dbReference>
<organism evidence="16 17">
    <name type="scientific">Leptosia nina</name>
    <dbReference type="NCBI Taxonomy" id="320188"/>
    <lineage>
        <taxon>Eukaryota</taxon>
        <taxon>Metazoa</taxon>
        <taxon>Ecdysozoa</taxon>
        <taxon>Arthropoda</taxon>
        <taxon>Hexapoda</taxon>
        <taxon>Insecta</taxon>
        <taxon>Pterygota</taxon>
        <taxon>Neoptera</taxon>
        <taxon>Endopterygota</taxon>
        <taxon>Lepidoptera</taxon>
        <taxon>Glossata</taxon>
        <taxon>Ditrysia</taxon>
        <taxon>Papilionoidea</taxon>
        <taxon>Pieridae</taxon>
        <taxon>Pierinae</taxon>
        <taxon>Leptosia</taxon>
    </lineage>
</organism>
<dbReference type="InterPro" id="IPR003961">
    <property type="entry name" value="FN3_dom"/>
</dbReference>
<dbReference type="Pfam" id="PF00041">
    <property type="entry name" value="fn3"/>
    <property type="match status" value="2"/>
</dbReference>
<dbReference type="GO" id="GO:0030424">
    <property type="term" value="C:axon"/>
    <property type="evidence" value="ECO:0007669"/>
    <property type="project" value="TreeGrafter"/>
</dbReference>
<dbReference type="SMART" id="SM00060">
    <property type="entry name" value="FN3"/>
    <property type="match status" value="2"/>
</dbReference>
<feature type="domain" description="Fibronectin type-III" evidence="15">
    <location>
        <begin position="599"/>
        <end position="695"/>
    </location>
</feature>
<feature type="domain" description="Ig-like" evidence="14">
    <location>
        <begin position="36"/>
        <end position="108"/>
    </location>
</feature>
<dbReference type="PRINTS" id="PR01838">
    <property type="entry name" value="NCAMFAMILY"/>
</dbReference>
<feature type="transmembrane region" description="Helical" evidence="12">
    <location>
        <begin position="705"/>
        <end position="728"/>
    </location>
</feature>
<evidence type="ECO:0000256" key="10">
    <source>
        <dbReference type="ARBA" id="ARBA00023319"/>
    </source>
</evidence>
<keyword evidence="3 13" id="KW-0732">Signal</keyword>
<evidence type="ECO:0000256" key="6">
    <source>
        <dbReference type="ARBA" id="ARBA00022989"/>
    </source>
</evidence>
<evidence type="ECO:0000256" key="2">
    <source>
        <dbReference type="ARBA" id="ARBA00022692"/>
    </source>
</evidence>
<dbReference type="Pfam" id="PF07679">
    <property type="entry name" value="I-set"/>
    <property type="match status" value="2"/>
</dbReference>
<feature type="signal peptide" evidence="13">
    <location>
        <begin position="1"/>
        <end position="21"/>
    </location>
</feature>
<evidence type="ECO:0000256" key="4">
    <source>
        <dbReference type="ARBA" id="ARBA00022737"/>
    </source>
</evidence>
<dbReference type="InterPro" id="IPR009138">
    <property type="entry name" value="Neural_cell_adh"/>
</dbReference>
<evidence type="ECO:0000256" key="8">
    <source>
        <dbReference type="ARBA" id="ARBA00023157"/>
    </source>
</evidence>
<dbReference type="AlphaFoldDB" id="A0AAV1J190"/>
<proteinExistence type="predicted"/>
<keyword evidence="17" id="KW-1185">Reference proteome</keyword>
<evidence type="ECO:0000256" key="3">
    <source>
        <dbReference type="ARBA" id="ARBA00022729"/>
    </source>
</evidence>
<evidence type="ECO:0000256" key="12">
    <source>
        <dbReference type="SAM" id="Phobius"/>
    </source>
</evidence>
<feature type="domain" description="Ig-like" evidence="14">
    <location>
        <begin position="309"/>
        <end position="399"/>
    </location>
</feature>
<dbReference type="PROSITE" id="PS50835">
    <property type="entry name" value="IG_LIKE"/>
    <property type="match status" value="5"/>
</dbReference>
<keyword evidence="5" id="KW-0130">Cell adhesion</keyword>
<dbReference type="GO" id="GO:0008046">
    <property type="term" value="F:axon guidance receptor activity"/>
    <property type="evidence" value="ECO:0007669"/>
    <property type="project" value="TreeGrafter"/>
</dbReference>
<evidence type="ECO:0000256" key="7">
    <source>
        <dbReference type="ARBA" id="ARBA00023136"/>
    </source>
</evidence>
<accession>A0AAV1J190</accession>
<dbReference type="PROSITE" id="PS50853">
    <property type="entry name" value="FN3"/>
    <property type="match status" value="2"/>
</dbReference>
<dbReference type="SUPFAM" id="SSF48726">
    <property type="entry name" value="Immunoglobulin"/>
    <property type="match status" value="5"/>
</dbReference>
<evidence type="ECO:0000256" key="1">
    <source>
        <dbReference type="ARBA" id="ARBA00004167"/>
    </source>
</evidence>
<keyword evidence="7 12" id="KW-0472">Membrane</keyword>
<evidence type="ECO:0000259" key="15">
    <source>
        <dbReference type="PROSITE" id="PS50853"/>
    </source>
</evidence>
<dbReference type="GO" id="GO:0007156">
    <property type="term" value="P:homophilic cell adhesion via plasma membrane adhesion molecules"/>
    <property type="evidence" value="ECO:0007669"/>
    <property type="project" value="TreeGrafter"/>
</dbReference>
<dbReference type="Gene3D" id="2.60.40.10">
    <property type="entry name" value="Immunoglobulins"/>
    <property type="match status" value="7"/>
</dbReference>
<dbReference type="InterPro" id="IPR003599">
    <property type="entry name" value="Ig_sub"/>
</dbReference>
<feature type="domain" description="Fibronectin type-III" evidence="15">
    <location>
        <begin position="501"/>
        <end position="597"/>
    </location>
</feature>
<name>A0AAV1J190_9NEOP</name>
<evidence type="ECO:0000256" key="5">
    <source>
        <dbReference type="ARBA" id="ARBA00022889"/>
    </source>
</evidence>
<protein>
    <recommendedName>
        <fullName evidence="18">Fasciclin-2-like</fullName>
    </recommendedName>
</protein>
<comment type="subcellular location">
    <subcellularLocation>
        <location evidence="1">Membrane</location>
        <topology evidence="1">Single-pass membrane protein</topology>
    </subcellularLocation>
</comment>
<dbReference type="InterPro" id="IPR003598">
    <property type="entry name" value="Ig_sub2"/>
</dbReference>
<feature type="domain" description="Ig-like" evidence="14">
    <location>
        <begin position="123"/>
        <end position="206"/>
    </location>
</feature>
<dbReference type="CDD" id="cd00063">
    <property type="entry name" value="FN3"/>
    <property type="match status" value="2"/>
</dbReference>
<evidence type="ECO:0008006" key="18">
    <source>
        <dbReference type="Google" id="ProtNLM"/>
    </source>
</evidence>
<gene>
    <name evidence="16" type="ORF">LNINA_LOCUS3012</name>
</gene>
<reference evidence="16 17" key="1">
    <citation type="submission" date="2023-11" db="EMBL/GenBank/DDBJ databases">
        <authorList>
            <person name="Okamura Y."/>
        </authorList>
    </citation>
    <scope>NUCLEOTIDE SEQUENCE [LARGE SCALE GENOMIC DNA]</scope>
</reference>
<keyword evidence="10" id="KW-0393">Immunoglobulin domain</keyword>
<keyword evidence="8" id="KW-1015">Disulfide bond</keyword>
<dbReference type="Proteomes" id="UP001497472">
    <property type="component" value="Unassembled WGS sequence"/>
</dbReference>
<dbReference type="InterPro" id="IPR013098">
    <property type="entry name" value="Ig_I-set"/>
</dbReference>
<evidence type="ECO:0000256" key="13">
    <source>
        <dbReference type="SAM" id="SignalP"/>
    </source>
</evidence>
<dbReference type="EMBL" id="CAVLEF010000004">
    <property type="protein sequence ID" value="CAK1543179.1"/>
    <property type="molecule type" value="Genomic_DNA"/>
</dbReference>
<feature type="region of interest" description="Disordered" evidence="11">
    <location>
        <begin position="750"/>
        <end position="776"/>
    </location>
</feature>
<dbReference type="SMART" id="SM00409">
    <property type="entry name" value="IG"/>
    <property type="match status" value="5"/>
</dbReference>
<evidence type="ECO:0000256" key="9">
    <source>
        <dbReference type="ARBA" id="ARBA00023180"/>
    </source>
</evidence>
<dbReference type="InterPro" id="IPR007110">
    <property type="entry name" value="Ig-like_dom"/>
</dbReference>
<dbReference type="PANTHER" id="PTHR45080">
    <property type="entry name" value="CONTACTIN 5"/>
    <property type="match status" value="1"/>
</dbReference>
<evidence type="ECO:0000259" key="14">
    <source>
        <dbReference type="PROSITE" id="PS50835"/>
    </source>
</evidence>
<dbReference type="InterPro" id="IPR013783">
    <property type="entry name" value="Ig-like_fold"/>
</dbReference>